<dbReference type="EMBL" id="RRYP01018463">
    <property type="protein sequence ID" value="TNV73628.1"/>
    <property type="molecule type" value="Genomic_DNA"/>
</dbReference>
<proteinExistence type="predicted"/>
<organism evidence="2 3">
    <name type="scientific">Halteria grandinella</name>
    <dbReference type="NCBI Taxonomy" id="5974"/>
    <lineage>
        <taxon>Eukaryota</taxon>
        <taxon>Sar</taxon>
        <taxon>Alveolata</taxon>
        <taxon>Ciliophora</taxon>
        <taxon>Intramacronucleata</taxon>
        <taxon>Spirotrichea</taxon>
        <taxon>Stichotrichia</taxon>
        <taxon>Sporadotrichida</taxon>
        <taxon>Halteriidae</taxon>
        <taxon>Halteria</taxon>
    </lineage>
</organism>
<name>A0A8J8NEM4_HALGN</name>
<comment type="caution">
    <text evidence="2">The sequence shown here is derived from an EMBL/GenBank/DDBJ whole genome shotgun (WGS) entry which is preliminary data.</text>
</comment>
<gene>
    <name evidence="2" type="ORF">FGO68_gene17375</name>
</gene>
<keyword evidence="3" id="KW-1185">Reference proteome</keyword>
<feature type="region of interest" description="Disordered" evidence="1">
    <location>
        <begin position="481"/>
        <end position="501"/>
    </location>
</feature>
<dbReference type="OrthoDB" id="10690142at2759"/>
<evidence type="ECO:0000256" key="1">
    <source>
        <dbReference type="SAM" id="MobiDB-lite"/>
    </source>
</evidence>
<accession>A0A8J8NEM4</accession>
<dbReference type="AlphaFoldDB" id="A0A8J8NEM4"/>
<sequence>MRELIFEAKKEADKLELTQKSQLTVLKLEISQPKSPNLVPNQVLRQSQASMPFQNDHIGSTHSSFQAFKFNNDQMITLGQENNYSQHHPASSVIIGQHTRDSHLDLQQHGLVTRQGSMHQSTNGGKPVTSTLQILDHTKANDVVRRKALFEMKSALLNKKEIDLRRTMAEAVADYPHVQEQRKIIHKHIPQLSQGGGSNSSHSTLQKHQKSFHDQRHLVSGSPQISFQKDLGKSLADSQNKKELIDIIKSKLIQATGKDKCPPQDHLKLFDQFIRSDIVKQMNMPKKKHYFSSKVTDAIEETDQIQLLVNSTNTSRLDDSPKVAVKHNSNFNIRRSIFSQDPPPAKKEHLSNLTLLSKGHFLRQSATHVNHSPLINPSGMSPRVVQEMQQKGTKLQVSSALMQSGASTNRSSGDFSKVLSSMNHVQSQRKYMGVAKTLFGRSNALQSASGSRQILGQRALQQSVRGIQSGGLRLSTADHSLRQSMPRLDPPNNRYAQHHFD</sequence>
<evidence type="ECO:0000313" key="2">
    <source>
        <dbReference type="EMBL" id="TNV73628.1"/>
    </source>
</evidence>
<reference evidence="2" key="1">
    <citation type="submission" date="2019-06" db="EMBL/GenBank/DDBJ databases">
        <authorList>
            <person name="Zheng W."/>
        </authorList>
    </citation>
    <scope>NUCLEOTIDE SEQUENCE</scope>
    <source>
        <strain evidence="2">QDHG01</strain>
    </source>
</reference>
<protein>
    <submittedName>
        <fullName evidence="2">Uncharacterized protein</fullName>
    </submittedName>
</protein>
<evidence type="ECO:0000313" key="3">
    <source>
        <dbReference type="Proteomes" id="UP000785679"/>
    </source>
</evidence>
<feature type="region of interest" description="Disordered" evidence="1">
    <location>
        <begin position="191"/>
        <end position="219"/>
    </location>
</feature>
<dbReference type="Proteomes" id="UP000785679">
    <property type="component" value="Unassembled WGS sequence"/>
</dbReference>